<dbReference type="Proteomes" id="UP000628560">
    <property type="component" value="Unassembled WGS sequence"/>
</dbReference>
<dbReference type="RefSeq" id="WP_194513985.1">
    <property type="nucleotide sequence ID" value="NZ_JADIXP010000012.1"/>
</dbReference>
<dbReference type="AlphaFoldDB" id="A0ABD4KCM4"/>
<organism evidence="1 2">
    <name type="scientific">Lelliottia nimipressuralis</name>
    <dbReference type="NCBI Taxonomy" id="69220"/>
    <lineage>
        <taxon>Bacteria</taxon>
        <taxon>Pseudomonadati</taxon>
        <taxon>Pseudomonadota</taxon>
        <taxon>Gammaproteobacteria</taxon>
        <taxon>Enterobacterales</taxon>
        <taxon>Enterobacteriaceae</taxon>
        <taxon>Lelliottia</taxon>
    </lineage>
</organism>
<protein>
    <submittedName>
        <fullName evidence="1">Uncharacterized protein</fullName>
    </submittedName>
</protein>
<evidence type="ECO:0000313" key="1">
    <source>
        <dbReference type="EMBL" id="MBF4179687.1"/>
    </source>
</evidence>
<name>A0ABD4KCM4_9ENTR</name>
<dbReference type="EMBL" id="JADIXP010000012">
    <property type="protein sequence ID" value="MBF4179687.1"/>
    <property type="molecule type" value="Genomic_DNA"/>
</dbReference>
<sequence>MTNRLTDEQLSELLKMAQKANVGVTGAEMDDFSTAMTLAGLMLLQELQEYRKASVRPIPYAEFDKIRFAIIGRIKDGMSADDCHSVVDDVLGECEWRYTHNAVERCQCDECRAASEADKS</sequence>
<gene>
    <name evidence="1" type="ORF">ISP11_17620</name>
</gene>
<accession>A0ABD4KCM4</accession>
<evidence type="ECO:0000313" key="2">
    <source>
        <dbReference type="Proteomes" id="UP000628560"/>
    </source>
</evidence>
<reference evidence="1 2" key="1">
    <citation type="submission" date="2020-11" db="EMBL/GenBank/DDBJ databases">
        <title>Identification of Lelliottia nimipressuralis from Wound Infection by Whole Genome-Based Bacterial Identification.</title>
        <authorList>
            <person name="Navarathna D.H."/>
            <person name="Choi H."/>
            <person name="Jinadatha C."/>
            <person name="Chatterjee P."/>
            <person name="Hwang M."/>
        </authorList>
    </citation>
    <scope>NUCLEOTIDE SEQUENCE [LARGE SCALE GENOMIC DNA]</scope>
    <source>
        <strain evidence="1 2">DN2020</strain>
    </source>
</reference>
<proteinExistence type="predicted"/>
<comment type="caution">
    <text evidence="1">The sequence shown here is derived from an EMBL/GenBank/DDBJ whole genome shotgun (WGS) entry which is preliminary data.</text>
</comment>